<dbReference type="InterPro" id="IPR023214">
    <property type="entry name" value="HAD_sf"/>
</dbReference>
<dbReference type="PANTHER" id="PTHR43169">
    <property type="entry name" value="EXSB FAMILY PROTEIN"/>
    <property type="match status" value="1"/>
</dbReference>
<dbReference type="Gene3D" id="1.10.150.240">
    <property type="entry name" value="Putative phosphatase, domain 2"/>
    <property type="match status" value="1"/>
</dbReference>
<gene>
    <name evidence="1" type="ORF">UFOPK2579_01093</name>
</gene>
<proteinExistence type="predicted"/>
<dbReference type="InterPro" id="IPR023198">
    <property type="entry name" value="PGP-like_dom2"/>
</dbReference>
<dbReference type="InterPro" id="IPR005232">
    <property type="entry name" value="LarE"/>
</dbReference>
<dbReference type="PANTHER" id="PTHR43169:SF2">
    <property type="entry name" value="NAD_GMP SYNTHASE DOMAIN-CONTAINING PROTEIN"/>
    <property type="match status" value="1"/>
</dbReference>
<sequence>MSSPGPALPLVVGFDLDLTLIDTVPGFRSVLLALGAELGVDFPVEEMTSKLGPPLDLLLAPYLPAEQIAAVGDRFRALYPEHAVASVPALPGAHESIAAVRRHGGRVVVVTGKYAPNAQLHLDHVGFEVDHLEGWVWGVGKADALVREGASIYVGDHIHDVEGALAAGVTSVSVLTGGCTREELEEAGTHVVLDDLGAFPAWLDDHLLSLRLAALEADLVARGSVLVAYSGGADSALLLAAAVRALGADRVVAATGYSHSLPQVERDPARELAESLGVQVLTPETHELDREGYRANDGDRCFFCKAELLDTLVPIAAERGIAYVATGTNADDLAAGFRPGIRAAAERSAITPLADAGLTKDQIREASRRWGLPTWDKPAAACLSSRIAYGVEVTSHRLARVERAEAAVRAVLAAAGVVTHDLRVRDLGDAASVEVDAVLLSGVLAPDAALGVQLLDEVRAAGFATASLAPQGFRSGAMNLRLADPERWR</sequence>
<protein>
    <submittedName>
        <fullName evidence="1">Unannotated protein</fullName>
    </submittedName>
</protein>
<dbReference type="GO" id="GO:0016783">
    <property type="term" value="F:sulfurtransferase activity"/>
    <property type="evidence" value="ECO:0007669"/>
    <property type="project" value="InterPro"/>
</dbReference>
<dbReference type="Gene3D" id="3.40.50.1000">
    <property type="entry name" value="HAD superfamily/HAD-like"/>
    <property type="match status" value="2"/>
</dbReference>
<dbReference type="AlphaFoldDB" id="A0A6J6Q414"/>
<dbReference type="SUPFAM" id="SSF52402">
    <property type="entry name" value="Adenine nucleotide alpha hydrolases-like"/>
    <property type="match status" value="1"/>
</dbReference>
<dbReference type="Gene3D" id="3.40.50.620">
    <property type="entry name" value="HUPs"/>
    <property type="match status" value="1"/>
</dbReference>
<dbReference type="SUPFAM" id="SSF56784">
    <property type="entry name" value="HAD-like"/>
    <property type="match status" value="1"/>
</dbReference>
<dbReference type="Pfam" id="PF12710">
    <property type="entry name" value="HAD"/>
    <property type="match status" value="1"/>
</dbReference>
<dbReference type="NCBIfam" id="TIGR00268">
    <property type="entry name" value="ATP-dependent sacrificial sulfur transferase LarE"/>
    <property type="match status" value="1"/>
</dbReference>
<reference evidence="1" key="1">
    <citation type="submission" date="2020-05" db="EMBL/GenBank/DDBJ databases">
        <authorList>
            <person name="Chiriac C."/>
            <person name="Salcher M."/>
            <person name="Ghai R."/>
            <person name="Kavagutti S V."/>
        </authorList>
    </citation>
    <scope>NUCLEOTIDE SEQUENCE</scope>
</reference>
<dbReference type="EMBL" id="CAEZXR010000111">
    <property type="protein sequence ID" value="CAB4704103.1"/>
    <property type="molecule type" value="Genomic_DNA"/>
</dbReference>
<accession>A0A6J6Q414</accession>
<dbReference type="InterPro" id="IPR014729">
    <property type="entry name" value="Rossmann-like_a/b/a_fold"/>
</dbReference>
<name>A0A6J6Q414_9ZZZZ</name>
<evidence type="ECO:0000313" key="1">
    <source>
        <dbReference type="EMBL" id="CAB4704103.1"/>
    </source>
</evidence>
<dbReference type="SFLD" id="SFLDG01129">
    <property type="entry name" value="C1.5:_HAD__Beta-PGM__Phosphata"/>
    <property type="match status" value="1"/>
</dbReference>
<dbReference type="SFLD" id="SFLDS00003">
    <property type="entry name" value="Haloacid_Dehalogenase"/>
    <property type="match status" value="1"/>
</dbReference>
<organism evidence="1">
    <name type="scientific">freshwater metagenome</name>
    <dbReference type="NCBI Taxonomy" id="449393"/>
    <lineage>
        <taxon>unclassified sequences</taxon>
        <taxon>metagenomes</taxon>
        <taxon>ecological metagenomes</taxon>
    </lineage>
</organism>
<dbReference type="CDD" id="cd01990">
    <property type="entry name" value="LarE-like"/>
    <property type="match status" value="1"/>
</dbReference>
<dbReference type="InterPro" id="IPR036412">
    <property type="entry name" value="HAD-like_sf"/>
</dbReference>
<dbReference type="InterPro" id="IPR052188">
    <property type="entry name" value="Ni-pincer_cofactor_biosynth"/>
</dbReference>